<reference evidence="1 2" key="1">
    <citation type="submission" date="2018-06" db="EMBL/GenBank/DDBJ databases">
        <title>The draft genome sequences of strains SCU63 and S1.</title>
        <authorList>
            <person name="Gan L."/>
        </authorList>
    </citation>
    <scope>NUCLEOTIDE SEQUENCE [LARGE SCALE GENOMIC DNA]</scope>
    <source>
        <strain evidence="1 2">SCU63</strain>
    </source>
</reference>
<dbReference type="AlphaFoldDB" id="A0A365L1G0"/>
<dbReference type="EMBL" id="QLZR01000002">
    <property type="protein sequence ID" value="RAZ79268.1"/>
    <property type="molecule type" value="Genomic_DNA"/>
</dbReference>
<dbReference type="GO" id="GO:0043720">
    <property type="term" value="F:3-keto-5-aminohexanoate cleavage activity"/>
    <property type="evidence" value="ECO:0007669"/>
    <property type="project" value="InterPro"/>
</dbReference>
<dbReference type="PANTHER" id="PTHR37418">
    <property type="entry name" value="3-KETO-5-AMINOHEXANOATE CLEAVAGE ENZYME-RELATED"/>
    <property type="match status" value="1"/>
</dbReference>
<gene>
    <name evidence="1" type="ORF">DP120_06530</name>
</gene>
<evidence type="ECO:0008006" key="3">
    <source>
        <dbReference type="Google" id="ProtNLM"/>
    </source>
</evidence>
<comment type="caution">
    <text evidence="1">The sequence shown here is derived from an EMBL/GenBank/DDBJ whole genome shotgun (WGS) entry which is preliminary data.</text>
</comment>
<organism evidence="1 2">
    <name type="scientific">Planococcus halotolerans</name>
    <dbReference type="NCBI Taxonomy" id="2233542"/>
    <lineage>
        <taxon>Bacteria</taxon>
        <taxon>Bacillati</taxon>
        <taxon>Bacillota</taxon>
        <taxon>Bacilli</taxon>
        <taxon>Bacillales</taxon>
        <taxon>Caryophanaceae</taxon>
        <taxon>Planococcus</taxon>
    </lineage>
</organism>
<name>A0A365L1G0_9BACL</name>
<accession>A0A365L1G0</accession>
<dbReference type="InterPro" id="IPR013785">
    <property type="entry name" value="Aldolase_TIM"/>
</dbReference>
<dbReference type="Pfam" id="PF05853">
    <property type="entry name" value="BKACE"/>
    <property type="match status" value="1"/>
</dbReference>
<evidence type="ECO:0000313" key="1">
    <source>
        <dbReference type="EMBL" id="RAZ79268.1"/>
    </source>
</evidence>
<sequence>MVIKVCLNGGRTKRGHAGIPVTLDEIIGDIHTLRKLGVEHFHVHLRDNEGMETFENHLLAPQMRVLKQRFPDIKIGLSSNLFNGMTPERRYKNIRGWEFRPDYISVNLSEPGSIELWNLLKNKGIKPEAGIWSLNDAEIFVKNNLDQFCERVLIEMFFEEREEAIRQANQISTFIAEHNHSLEQVHHGEGINTWAVIDNALAKNCGVRIGLEDTLVLRSGIRASGNGELYRELMMGLSAL</sequence>
<dbReference type="PANTHER" id="PTHR37418:SF1">
    <property type="entry name" value="3-KETO-5-AMINOHEXANOATE CLEAVAGE PROTEIN"/>
    <property type="match status" value="1"/>
</dbReference>
<proteinExistence type="predicted"/>
<dbReference type="Proteomes" id="UP000251002">
    <property type="component" value="Unassembled WGS sequence"/>
</dbReference>
<dbReference type="InterPro" id="IPR008567">
    <property type="entry name" value="BKACE"/>
</dbReference>
<dbReference type="RefSeq" id="WP_112222846.1">
    <property type="nucleotide sequence ID" value="NZ_CP047673.1"/>
</dbReference>
<evidence type="ECO:0000313" key="2">
    <source>
        <dbReference type="Proteomes" id="UP000251002"/>
    </source>
</evidence>
<protein>
    <recommendedName>
        <fullName evidence="3">3-keto-5-aminohexanoate cleavage protein</fullName>
    </recommendedName>
</protein>
<dbReference type="Gene3D" id="3.20.20.70">
    <property type="entry name" value="Aldolase class I"/>
    <property type="match status" value="2"/>
</dbReference>
<keyword evidence="2" id="KW-1185">Reference proteome</keyword>